<keyword evidence="3" id="KW-0227">DNA damage</keyword>
<evidence type="ECO:0000259" key="18">
    <source>
        <dbReference type="Pfam" id="PF03167"/>
    </source>
</evidence>
<keyword evidence="7" id="KW-0805">Transcription regulation</keyword>
<dbReference type="GO" id="GO:0003677">
    <property type="term" value="F:DNA binding"/>
    <property type="evidence" value="ECO:0007669"/>
    <property type="project" value="UniProtKB-ARBA"/>
</dbReference>
<evidence type="ECO:0000256" key="16">
    <source>
        <dbReference type="ARBA" id="ARBA00071248"/>
    </source>
</evidence>
<keyword evidence="9" id="KW-0804">Transcription</keyword>
<protein>
    <recommendedName>
        <fullName evidence="16">G/T mismatch-specific thymine DNA glycosylase</fullName>
        <ecNumber evidence="15">3.2.2.29</ecNumber>
    </recommendedName>
    <alternativeName>
        <fullName evidence="17">Thymine-DNA glycosylase</fullName>
    </alternativeName>
</protein>
<keyword evidence="4" id="KW-0378">Hydrolase</keyword>
<keyword evidence="10" id="KW-0234">DNA repair</keyword>
<keyword evidence="5" id="KW-0832">Ubl conjugation</keyword>
<keyword evidence="2" id="KW-1017">Isopeptide bond</keyword>
<dbReference type="CDD" id="cd10028">
    <property type="entry name" value="UDG-F2_TDG_MUG"/>
    <property type="match status" value="1"/>
</dbReference>
<evidence type="ECO:0000256" key="13">
    <source>
        <dbReference type="ARBA" id="ARBA00061261"/>
    </source>
</evidence>
<evidence type="ECO:0000256" key="14">
    <source>
        <dbReference type="ARBA" id="ARBA00064519"/>
    </source>
</evidence>
<evidence type="ECO:0000256" key="17">
    <source>
        <dbReference type="ARBA" id="ARBA00083221"/>
    </source>
</evidence>
<dbReference type="EnsemblMetazoa" id="CLYHEMT010475.1">
    <property type="protein sequence ID" value="CLYHEMP010475.1"/>
    <property type="gene ID" value="CLYHEMG010475"/>
</dbReference>
<sequence length="256" mass="28900">MASRRYTPYNFTEDPAQEKAVTKNLTHIEKQNAGTFGKFKFNAKKKSKEEKRAYEEKRMRTPDKRFGGLTEEDVKKLVLPDHLATNLDILFIGINPGLMSAYKGHHYCGANNHFWPLLYDSGLIGEPLTYTEDRKCLDYGIGLTNIVARTTRSAAELSREEIKAGVVSCMNMINDLKPLVVCFNGKGIYEIFSDQKKCNIGRQQNIGNTAVYVMPSTSGLVAQYPRKQDKLVFFEQLKALRDEQKTNGKGESSALL</sequence>
<evidence type="ECO:0000313" key="20">
    <source>
        <dbReference type="Proteomes" id="UP000594262"/>
    </source>
</evidence>
<evidence type="ECO:0000256" key="6">
    <source>
        <dbReference type="ARBA" id="ARBA00022853"/>
    </source>
</evidence>
<dbReference type="InterPro" id="IPR015637">
    <property type="entry name" value="MUG/TDG"/>
</dbReference>
<dbReference type="OrthoDB" id="565731at2759"/>
<comment type="subunit">
    <text evidence="14">Homodimer. Interacts with AICDA and GADD45A.</text>
</comment>
<evidence type="ECO:0000256" key="9">
    <source>
        <dbReference type="ARBA" id="ARBA00023163"/>
    </source>
</evidence>
<evidence type="ECO:0000256" key="4">
    <source>
        <dbReference type="ARBA" id="ARBA00022801"/>
    </source>
</evidence>
<dbReference type="RefSeq" id="XP_066913934.1">
    <property type="nucleotide sequence ID" value="XM_067057833.1"/>
</dbReference>
<evidence type="ECO:0000256" key="3">
    <source>
        <dbReference type="ARBA" id="ARBA00022763"/>
    </source>
</evidence>
<keyword evidence="20" id="KW-1185">Reference proteome</keyword>
<dbReference type="InterPro" id="IPR036895">
    <property type="entry name" value="Uracil-DNA_glycosylase-like_sf"/>
</dbReference>
<dbReference type="EC" id="3.2.2.29" evidence="15"/>
<name>A0A7M5V6J7_9CNID</name>
<dbReference type="Pfam" id="PF03167">
    <property type="entry name" value="UDG"/>
    <property type="match status" value="1"/>
</dbReference>
<evidence type="ECO:0000256" key="15">
    <source>
        <dbReference type="ARBA" id="ARBA00066769"/>
    </source>
</evidence>
<evidence type="ECO:0000256" key="2">
    <source>
        <dbReference type="ARBA" id="ARBA00022499"/>
    </source>
</evidence>
<organism evidence="19 20">
    <name type="scientific">Clytia hemisphaerica</name>
    <dbReference type="NCBI Taxonomy" id="252671"/>
    <lineage>
        <taxon>Eukaryota</taxon>
        <taxon>Metazoa</taxon>
        <taxon>Cnidaria</taxon>
        <taxon>Hydrozoa</taxon>
        <taxon>Hydroidolina</taxon>
        <taxon>Leptothecata</taxon>
        <taxon>Obeliida</taxon>
        <taxon>Clytiidae</taxon>
        <taxon>Clytia</taxon>
    </lineage>
</organism>
<evidence type="ECO:0000256" key="12">
    <source>
        <dbReference type="ARBA" id="ARBA00052915"/>
    </source>
</evidence>
<comment type="catalytic activity">
    <reaction evidence="12">
        <text>Hydrolyzes mismatched double-stranded DNA and polynucleotides, releasing free thymine.</text>
        <dbReference type="EC" id="3.2.2.29"/>
    </reaction>
</comment>
<dbReference type="PANTHER" id="PTHR12159">
    <property type="entry name" value="G/T AND G/U MISMATCH-SPECIFIC DNA GLYCOSYLASE"/>
    <property type="match status" value="1"/>
</dbReference>
<dbReference type="FunFam" id="3.40.470.10:FF:000002">
    <property type="entry name" value="G/T mismatch-specific thymine DNA glycosylase"/>
    <property type="match status" value="1"/>
</dbReference>
<evidence type="ECO:0000256" key="11">
    <source>
        <dbReference type="ARBA" id="ARBA00023242"/>
    </source>
</evidence>
<accession>A0A7M5V6J7</accession>
<comment type="similarity">
    <text evidence="13">Belongs to the uracil-DNA glycosylase (UDG) superfamily. TDG/mug family.</text>
</comment>
<dbReference type="GO" id="GO:0004844">
    <property type="term" value="F:uracil DNA N-glycosylase activity"/>
    <property type="evidence" value="ECO:0007669"/>
    <property type="project" value="TreeGrafter"/>
</dbReference>
<evidence type="ECO:0000256" key="5">
    <source>
        <dbReference type="ARBA" id="ARBA00022843"/>
    </source>
</evidence>
<keyword evidence="8" id="KW-0010">Activator</keyword>
<dbReference type="InterPro" id="IPR005122">
    <property type="entry name" value="Uracil-DNA_glycosylase-like"/>
</dbReference>
<dbReference type="GeneID" id="136801197"/>
<dbReference type="AlphaFoldDB" id="A0A7M5V6J7"/>
<dbReference type="GO" id="GO:0032183">
    <property type="term" value="F:SUMO binding"/>
    <property type="evidence" value="ECO:0007669"/>
    <property type="project" value="UniProtKB-ARBA"/>
</dbReference>
<comment type="subcellular location">
    <subcellularLocation>
        <location evidence="1">Nucleus</location>
    </subcellularLocation>
</comment>
<dbReference type="SUPFAM" id="SSF52141">
    <property type="entry name" value="Uracil-DNA glycosylase-like"/>
    <property type="match status" value="1"/>
</dbReference>
<dbReference type="Proteomes" id="UP000594262">
    <property type="component" value="Unplaced"/>
</dbReference>
<keyword evidence="6" id="KW-0156">Chromatin regulator</keyword>
<evidence type="ECO:0000256" key="8">
    <source>
        <dbReference type="ARBA" id="ARBA00023159"/>
    </source>
</evidence>
<dbReference type="PANTHER" id="PTHR12159:SF9">
    <property type="entry name" value="G_T MISMATCH-SPECIFIC THYMINE DNA GLYCOSYLASE"/>
    <property type="match status" value="1"/>
</dbReference>
<feature type="domain" description="Uracil-DNA glycosylase-like" evidence="18">
    <location>
        <begin position="81"/>
        <end position="237"/>
    </location>
</feature>
<reference evidence="19" key="1">
    <citation type="submission" date="2021-01" db="UniProtKB">
        <authorList>
            <consortium name="EnsemblMetazoa"/>
        </authorList>
    </citation>
    <scope>IDENTIFICATION</scope>
</reference>
<dbReference type="GO" id="GO:0040029">
    <property type="term" value="P:epigenetic regulation of gene expression"/>
    <property type="evidence" value="ECO:0007669"/>
    <property type="project" value="UniProtKB-ARBA"/>
</dbReference>
<proteinExistence type="inferred from homology"/>
<dbReference type="GO" id="GO:0005654">
    <property type="term" value="C:nucleoplasm"/>
    <property type="evidence" value="ECO:0007669"/>
    <property type="project" value="UniProtKB-ARBA"/>
</dbReference>
<evidence type="ECO:0000256" key="7">
    <source>
        <dbReference type="ARBA" id="ARBA00023015"/>
    </source>
</evidence>
<evidence type="ECO:0000256" key="10">
    <source>
        <dbReference type="ARBA" id="ARBA00023204"/>
    </source>
</evidence>
<dbReference type="GO" id="GO:0006285">
    <property type="term" value="P:base-excision repair, AP site formation"/>
    <property type="evidence" value="ECO:0007669"/>
    <property type="project" value="InterPro"/>
</dbReference>
<evidence type="ECO:0000313" key="19">
    <source>
        <dbReference type="EnsemblMetazoa" id="CLYHEMP010475.1"/>
    </source>
</evidence>
<keyword evidence="11" id="KW-0539">Nucleus</keyword>
<dbReference type="Gene3D" id="3.40.470.10">
    <property type="entry name" value="Uracil-DNA glycosylase-like domain"/>
    <property type="match status" value="1"/>
</dbReference>
<evidence type="ECO:0000256" key="1">
    <source>
        <dbReference type="ARBA" id="ARBA00004123"/>
    </source>
</evidence>
<dbReference type="GO" id="GO:0141016">
    <property type="term" value="F:G/T mismatch-specific thymine-DNA glycosylase activity"/>
    <property type="evidence" value="ECO:0007669"/>
    <property type="project" value="UniProtKB-EC"/>
</dbReference>